<dbReference type="GO" id="GO:0000407">
    <property type="term" value="C:phagophore assembly site"/>
    <property type="evidence" value="ECO:0007669"/>
    <property type="project" value="TreeGrafter"/>
</dbReference>
<accession>A0A6J3M3S6</accession>
<dbReference type="PANTHER" id="PTHR13292">
    <property type="entry name" value="AUTOPHAGY-RELATED PROTEIN 101"/>
    <property type="match status" value="1"/>
</dbReference>
<sequence>MDSRTAPPEYHLELSADRSYVKDVVKGILHTIFFHRYFTPLYPATHDVLDMTLPYVTEDDVEALVEQRANAVLRQLEEGGSGSSASTSGTTSPISTYSQQPISSLSRGGTANNRVEIRVQFLERKRKRGWFGGDEKSMWECWVLDLQVMTARSEPEAQRNRRVMERSLAKAALAVVTLANLERGHIPPITTNDAPFPFQIDVGPGGGRSGGGRGY</sequence>
<dbReference type="PANTHER" id="PTHR13292:SF0">
    <property type="entry name" value="AUTOPHAGY-RELATED PROTEIN 101"/>
    <property type="match status" value="1"/>
</dbReference>
<dbReference type="GO" id="GO:0019901">
    <property type="term" value="F:protein kinase binding"/>
    <property type="evidence" value="ECO:0007669"/>
    <property type="project" value="TreeGrafter"/>
</dbReference>
<reference evidence="6" key="1">
    <citation type="submission" date="2020-01" db="EMBL/GenBank/DDBJ databases">
        <authorList>
            <consortium name="DOE Joint Genome Institute"/>
            <person name="Haridas S."/>
            <person name="Albert R."/>
            <person name="Binder M."/>
            <person name="Bloem J."/>
            <person name="Labutti K."/>
            <person name="Salamov A."/>
            <person name="Andreopoulos B."/>
            <person name="Baker S.E."/>
            <person name="Barry K."/>
            <person name="Bills G."/>
            <person name="Bluhm B.H."/>
            <person name="Cannon C."/>
            <person name="Castanera R."/>
            <person name="Culley D.E."/>
            <person name="Daum C."/>
            <person name="Ezra D."/>
            <person name="Gonzalez J.B."/>
            <person name="Henrissat B."/>
            <person name="Kuo A."/>
            <person name="Liang C."/>
            <person name="Lipzen A."/>
            <person name="Lutzoni F."/>
            <person name="Magnuson J."/>
            <person name="Mondo S."/>
            <person name="Nolan M."/>
            <person name="Ohm R."/>
            <person name="Pangilinan J."/>
            <person name="Park H.-J."/>
            <person name="Ramirez L."/>
            <person name="Alfaro M."/>
            <person name="Sun H."/>
            <person name="Tritt A."/>
            <person name="Yoshinaga Y."/>
            <person name="Zwiers L.-H."/>
            <person name="Turgeon B.G."/>
            <person name="Goodwin S.B."/>
            <person name="Spatafora J.W."/>
            <person name="Crous P.W."/>
            <person name="Grigoriev I.V."/>
        </authorList>
    </citation>
    <scope>NUCLEOTIDE SEQUENCE</scope>
    <source>
        <strain evidence="6">CBS 342.82</strain>
    </source>
</reference>
<evidence type="ECO:0000256" key="2">
    <source>
        <dbReference type="ARBA" id="ARBA00018874"/>
    </source>
</evidence>
<dbReference type="RefSeq" id="XP_033459722.1">
    <property type="nucleotide sequence ID" value="XM_033602541.1"/>
</dbReference>
<gene>
    <name evidence="6" type="ORF">K489DRAFT_356633</name>
</gene>
<reference evidence="6" key="2">
    <citation type="submission" date="2020-04" db="EMBL/GenBank/DDBJ databases">
        <authorList>
            <consortium name="NCBI Genome Project"/>
        </authorList>
    </citation>
    <scope>NUCLEOTIDE SEQUENCE</scope>
    <source>
        <strain evidence="6">CBS 342.82</strain>
    </source>
</reference>
<keyword evidence="3" id="KW-0072">Autophagy</keyword>
<feature type="compositionally biased region" description="Polar residues" evidence="4">
    <location>
        <begin position="99"/>
        <end position="109"/>
    </location>
</feature>
<name>A0A6J3M3S6_9PEZI</name>
<feature type="compositionally biased region" description="Low complexity" evidence="4">
    <location>
        <begin position="83"/>
        <end position="98"/>
    </location>
</feature>
<dbReference type="GO" id="GO:0000045">
    <property type="term" value="P:autophagosome assembly"/>
    <property type="evidence" value="ECO:0007669"/>
    <property type="project" value="TreeGrafter"/>
</dbReference>
<dbReference type="InterPro" id="IPR012445">
    <property type="entry name" value="ATG101"/>
</dbReference>
<dbReference type="Pfam" id="PF07855">
    <property type="entry name" value="ATG101"/>
    <property type="match status" value="1"/>
</dbReference>
<evidence type="ECO:0000256" key="4">
    <source>
        <dbReference type="SAM" id="MobiDB-lite"/>
    </source>
</evidence>
<evidence type="ECO:0000313" key="5">
    <source>
        <dbReference type="Proteomes" id="UP000504637"/>
    </source>
</evidence>
<comment type="similarity">
    <text evidence="1">Belongs to the ATG101 family.</text>
</comment>
<dbReference type="OrthoDB" id="10259639at2759"/>
<protein>
    <recommendedName>
        <fullName evidence="2">Autophagy-related protein 101</fullName>
    </recommendedName>
</protein>
<organism evidence="6">
    <name type="scientific">Dissoconium aciculare CBS 342.82</name>
    <dbReference type="NCBI Taxonomy" id="1314786"/>
    <lineage>
        <taxon>Eukaryota</taxon>
        <taxon>Fungi</taxon>
        <taxon>Dikarya</taxon>
        <taxon>Ascomycota</taxon>
        <taxon>Pezizomycotina</taxon>
        <taxon>Dothideomycetes</taxon>
        <taxon>Dothideomycetidae</taxon>
        <taxon>Mycosphaerellales</taxon>
        <taxon>Dissoconiaceae</taxon>
        <taxon>Dissoconium</taxon>
    </lineage>
</organism>
<dbReference type="GeneID" id="54360341"/>
<dbReference type="Proteomes" id="UP000504637">
    <property type="component" value="Unplaced"/>
</dbReference>
<evidence type="ECO:0000256" key="1">
    <source>
        <dbReference type="ARBA" id="ARBA00007130"/>
    </source>
</evidence>
<evidence type="ECO:0000256" key="3">
    <source>
        <dbReference type="ARBA" id="ARBA00023006"/>
    </source>
</evidence>
<proteinExistence type="inferred from homology"/>
<feature type="region of interest" description="Disordered" evidence="4">
    <location>
        <begin position="75"/>
        <end position="109"/>
    </location>
</feature>
<evidence type="ECO:0000313" key="6">
    <source>
        <dbReference type="RefSeq" id="XP_033459722.1"/>
    </source>
</evidence>
<dbReference type="AlphaFoldDB" id="A0A6J3M3S6"/>
<dbReference type="GO" id="GO:1990316">
    <property type="term" value="C:Atg1/ULK1 kinase complex"/>
    <property type="evidence" value="ECO:0007669"/>
    <property type="project" value="TreeGrafter"/>
</dbReference>
<keyword evidence="5" id="KW-1185">Reference proteome</keyword>
<reference evidence="6" key="3">
    <citation type="submission" date="2025-08" db="UniProtKB">
        <authorList>
            <consortium name="RefSeq"/>
        </authorList>
    </citation>
    <scope>IDENTIFICATION</scope>
    <source>
        <strain evidence="6">CBS 342.82</strain>
    </source>
</reference>